<keyword evidence="3" id="KW-1185">Reference proteome</keyword>
<keyword evidence="1" id="KW-1133">Transmembrane helix</keyword>
<proteinExistence type="predicted"/>
<dbReference type="AlphaFoldDB" id="A0A8J2UD81"/>
<feature type="transmembrane region" description="Helical" evidence="1">
    <location>
        <begin position="885"/>
        <end position="903"/>
    </location>
</feature>
<organism evidence="2 3">
    <name type="scientific">Puia dinghuensis</name>
    <dbReference type="NCBI Taxonomy" id="1792502"/>
    <lineage>
        <taxon>Bacteria</taxon>
        <taxon>Pseudomonadati</taxon>
        <taxon>Bacteroidota</taxon>
        <taxon>Chitinophagia</taxon>
        <taxon>Chitinophagales</taxon>
        <taxon>Chitinophagaceae</taxon>
        <taxon>Puia</taxon>
    </lineage>
</organism>
<dbReference type="GO" id="GO:0005886">
    <property type="term" value="C:plasma membrane"/>
    <property type="evidence" value="ECO:0007669"/>
    <property type="project" value="TreeGrafter"/>
</dbReference>
<dbReference type="PRINTS" id="PR00702">
    <property type="entry name" value="ACRIFLAVINRP"/>
</dbReference>
<dbReference type="Gene3D" id="3.30.70.1440">
    <property type="entry name" value="Multidrug efflux transporter AcrB pore domain"/>
    <property type="match status" value="1"/>
</dbReference>
<keyword evidence="1" id="KW-0472">Membrane</keyword>
<dbReference type="InterPro" id="IPR027463">
    <property type="entry name" value="AcrB_DN_DC_subdom"/>
</dbReference>
<keyword evidence="1" id="KW-0812">Transmembrane</keyword>
<dbReference type="Pfam" id="PF00873">
    <property type="entry name" value="ACR_tran"/>
    <property type="match status" value="1"/>
</dbReference>
<dbReference type="Gene3D" id="3.30.70.1320">
    <property type="entry name" value="Multidrug efflux transporter AcrB pore domain like"/>
    <property type="match status" value="1"/>
</dbReference>
<dbReference type="SUPFAM" id="SSF82714">
    <property type="entry name" value="Multidrug efflux transporter AcrB TolC docking domain, DN and DC subdomains"/>
    <property type="match status" value="2"/>
</dbReference>
<feature type="transmembrane region" description="Helical" evidence="1">
    <location>
        <begin position="539"/>
        <end position="559"/>
    </location>
</feature>
<sequence length="1073" mass="114704">MNLISSALRKPISVIVLVSALVLFGMTAVMRINIDIFPSLDIPTIYVSQPYGGMSPQQMEGFVATNYQNLYLYVGGIKAIETNNIQGLSMLKLSFYSGTNMAQAAAEVTALTNRAFAEMPPGTPPPIIIRFDASTLPVGELTLSSPKRSNNELQDLASVWVRPSFSSVPGLSSPPPIGGNVRTVVIKADPALMRSHNITPEQITTAIQDNSHISPAGNVNIGNLSYITPANTVVRNVPDFANIPLLYQNGATIYVKDVATVEDGADVTSGFAYINGKRSIYIPIIKNANASTWSVVQALKAAIPHMQSLLPPDVELKYVFDQSVYVSNAVKSLVIEGAIGAGLTSLMVLLFLRDPRSAFIVILNIPISIIASTLLLKLFGQTINIMTLGGLALAIGILVDESTVTIENIHRHQEMGKSKARAIADACHEIALPKLLILLSTLAVFAPAFLMTGVPQGMFLPLSLAVGFAMIPAYLLSQTLVPVLANWILKDKPHAATPATAHSEKTPGAAPAPKPPGAFDKFKAAFTRLLEALMRRSRLTIAVYFLITAALTIVVATHIGKDILPAANDGQFQLRLRAPEGSRLEVTEATLQKAQQVLYQVVGGKQHVDIISAFAGQMPSSFPTLSIILFTSGPNEILMQVSMDPSYKENVDDLQERYRIALHKALPEVSVSYEPIDLTDKIMSQGAATPIEIAVMSPDLAASQAYAKKIEAALHKIPFLRDIGLKEQLHNPALRIDIDRDKVKQFGLTMSEVSNSLTEATSSSRYVNKMLWLNEANANSYEVQVEVPQTAMSSIQELAATPVSPNNSRPVLGDVASITEDKVVGEYDRQGATRFLSIGANIYHKDLGAAATAVRQALATVGAPPRGVRVETRGLTNLLTETLNSLQTGLIITVVVLLLMLAANYQSFPLGLTVITAIPAVLAGSLLLLLATGSTLNLQSYMGIIMSVGVSVANAILLVTNAEEIRKSGADAAKAAIEAAALRLRPILMTSISMIVGMIPMASGLGEGSQSAPLGRAVIGGLLASTIASLLVLPLIFYRIRKKSSVHHVSLDPDDAQSLHYEPAASQNPLANH</sequence>
<evidence type="ECO:0000313" key="3">
    <source>
        <dbReference type="Proteomes" id="UP000607559"/>
    </source>
</evidence>
<evidence type="ECO:0000313" key="2">
    <source>
        <dbReference type="EMBL" id="GGB01277.1"/>
    </source>
</evidence>
<comment type="caution">
    <text evidence="2">The sequence shown here is derived from an EMBL/GenBank/DDBJ whole genome shotgun (WGS) entry which is preliminary data.</text>
</comment>
<dbReference type="Gene3D" id="3.30.2090.10">
    <property type="entry name" value="Multidrug efflux transporter AcrB TolC docking domain, DN and DC subdomains"/>
    <property type="match status" value="2"/>
</dbReference>
<feature type="transmembrane region" description="Helical" evidence="1">
    <location>
        <begin position="938"/>
        <end position="959"/>
    </location>
</feature>
<dbReference type="RefSeq" id="WP_188932140.1">
    <property type="nucleotide sequence ID" value="NZ_BMJC01000002.1"/>
</dbReference>
<gene>
    <name evidence="2" type="ORF">GCM10011511_25750</name>
</gene>
<dbReference type="GO" id="GO:0042910">
    <property type="term" value="F:xenobiotic transmembrane transporter activity"/>
    <property type="evidence" value="ECO:0007669"/>
    <property type="project" value="TreeGrafter"/>
</dbReference>
<feature type="transmembrane region" description="Helical" evidence="1">
    <location>
        <begin position="910"/>
        <end position="932"/>
    </location>
</feature>
<name>A0A8J2UD81_9BACT</name>
<dbReference type="PANTHER" id="PTHR32063:SF8">
    <property type="entry name" value="CATION EFFLUX PROTEIN"/>
    <property type="match status" value="1"/>
</dbReference>
<feature type="transmembrane region" description="Helical" evidence="1">
    <location>
        <begin position="987"/>
        <end position="1005"/>
    </location>
</feature>
<dbReference type="EMBL" id="BMJC01000002">
    <property type="protein sequence ID" value="GGB01277.1"/>
    <property type="molecule type" value="Genomic_DNA"/>
</dbReference>
<protein>
    <submittedName>
        <fullName evidence="2">RND transporter</fullName>
    </submittedName>
</protein>
<feature type="transmembrane region" description="Helical" evidence="1">
    <location>
        <begin position="462"/>
        <end position="485"/>
    </location>
</feature>
<reference evidence="2" key="1">
    <citation type="journal article" date="2014" name="Int. J. Syst. Evol. Microbiol.">
        <title>Complete genome sequence of Corynebacterium casei LMG S-19264T (=DSM 44701T), isolated from a smear-ripened cheese.</title>
        <authorList>
            <consortium name="US DOE Joint Genome Institute (JGI-PGF)"/>
            <person name="Walter F."/>
            <person name="Albersmeier A."/>
            <person name="Kalinowski J."/>
            <person name="Ruckert C."/>
        </authorList>
    </citation>
    <scope>NUCLEOTIDE SEQUENCE</scope>
    <source>
        <strain evidence="2">CGMCC 1.15448</strain>
    </source>
</reference>
<dbReference type="SUPFAM" id="SSF82866">
    <property type="entry name" value="Multidrug efflux transporter AcrB transmembrane domain"/>
    <property type="match status" value="2"/>
</dbReference>
<dbReference type="InterPro" id="IPR001036">
    <property type="entry name" value="Acrflvin-R"/>
</dbReference>
<dbReference type="Proteomes" id="UP000607559">
    <property type="component" value="Unassembled WGS sequence"/>
</dbReference>
<feature type="transmembrane region" description="Helical" evidence="1">
    <location>
        <begin position="1017"/>
        <end position="1038"/>
    </location>
</feature>
<feature type="transmembrane region" description="Helical" evidence="1">
    <location>
        <begin position="359"/>
        <end position="379"/>
    </location>
</feature>
<dbReference type="Gene3D" id="3.30.70.1430">
    <property type="entry name" value="Multidrug efflux transporter AcrB pore domain"/>
    <property type="match status" value="2"/>
</dbReference>
<feature type="transmembrane region" description="Helical" evidence="1">
    <location>
        <begin position="430"/>
        <end position="450"/>
    </location>
</feature>
<accession>A0A8J2UD81</accession>
<dbReference type="PANTHER" id="PTHR32063">
    <property type="match status" value="1"/>
</dbReference>
<reference evidence="2" key="2">
    <citation type="submission" date="2020-09" db="EMBL/GenBank/DDBJ databases">
        <authorList>
            <person name="Sun Q."/>
            <person name="Zhou Y."/>
        </authorList>
    </citation>
    <scope>NUCLEOTIDE SEQUENCE</scope>
    <source>
        <strain evidence="2">CGMCC 1.15448</strain>
    </source>
</reference>
<dbReference type="Gene3D" id="1.20.1640.10">
    <property type="entry name" value="Multidrug efflux transporter AcrB transmembrane domain"/>
    <property type="match status" value="2"/>
</dbReference>
<dbReference type="SUPFAM" id="SSF82693">
    <property type="entry name" value="Multidrug efflux transporter AcrB pore domain, PN1, PN2, PC1 and PC2 subdomains"/>
    <property type="match status" value="2"/>
</dbReference>
<evidence type="ECO:0000256" key="1">
    <source>
        <dbReference type="SAM" id="Phobius"/>
    </source>
</evidence>